<gene>
    <name evidence="2" type="ORF">QJS10_CPB11g00521</name>
</gene>
<keyword evidence="3" id="KW-1185">Reference proteome</keyword>
<dbReference type="Proteomes" id="UP001180020">
    <property type="component" value="Unassembled WGS sequence"/>
</dbReference>
<reference evidence="2" key="1">
    <citation type="journal article" date="2023" name="Nat. Commun.">
        <title>Diploid and tetraploid genomes of Acorus and the evolution of monocots.</title>
        <authorList>
            <person name="Ma L."/>
            <person name="Liu K.W."/>
            <person name="Li Z."/>
            <person name="Hsiao Y.Y."/>
            <person name="Qi Y."/>
            <person name="Fu T."/>
            <person name="Tang G.D."/>
            <person name="Zhang D."/>
            <person name="Sun W.H."/>
            <person name="Liu D.K."/>
            <person name="Li Y."/>
            <person name="Chen G.Z."/>
            <person name="Liu X.D."/>
            <person name="Liao X.Y."/>
            <person name="Jiang Y.T."/>
            <person name="Yu X."/>
            <person name="Hao Y."/>
            <person name="Huang J."/>
            <person name="Zhao X.W."/>
            <person name="Ke S."/>
            <person name="Chen Y.Y."/>
            <person name="Wu W.L."/>
            <person name="Hsu J.L."/>
            <person name="Lin Y.F."/>
            <person name="Huang M.D."/>
            <person name="Li C.Y."/>
            <person name="Huang L."/>
            <person name="Wang Z.W."/>
            <person name="Zhao X."/>
            <person name="Zhong W.Y."/>
            <person name="Peng D.H."/>
            <person name="Ahmad S."/>
            <person name="Lan S."/>
            <person name="Zhang J.S."/>
            <person name="Tsai W.C."/>
            <person name="Van de Peer Y."/>
            <person name="Liu Z.J."/>
        </authorList>
    </citation>
    <scope>NUCLEOTIDE SEQUENCE</scope>
    <source>
        <strain evidence="2">CP</strain>
    </source>
</reference>
<keyword evidence="1" id="KW-0472">Membrane</keyword>
<evidence type="ECO:0000313" key="3">
    <source>
        <dbReference type="Proteomes" id="UP001180020"/>
    </source>
</evidence>
<protein>
    <submittedName>
        <fullName evidence="2">Uncharacterized protein</fullName>
    </submittedName>
</protein>
<name>A0AAV9DTV6_ACOCL</name>
<feature type="transmembrane region" description="Helical" evidence="1">
    <location>
        <begin position="29"/>
        <end position="46"/>
    </location>
</feature>
<keyword evidence="1" id="KW-0812">Transmembrane</keyword>
<dbReference type="EMBL" id="JAUJYO010000011">
    <property type="protein sequence ID" value="KAK1304550.1"/>
    <property type="molecule type" value="Genomic_DNA"/>
</dbReference>
<sequence>MFASVRDDVESLWEAGVSLVSCNDMSNKGSVIHLIVLACAWALWLARNEVVFKARRFYFDNLWFMATRCITDWGIHLSGASSCASWGIK</sequence>
<comment type="caution">
    <text evidence="2">The sequence shown here is derived from an EMBL/GenBank/DDBJ whole genome shotgun (WGS) entry which is preliminary data.</text>
</comment>
<organism evidence="2 3">
    <name type="scientific">Acorus calamus</name>
    <name type="common">Sweet flag</name>
    <dbReference type="NCBI Taxonomy" id="4465"/>
    <lineage>
        <taxon>Eukaryota</taxon>
        <taxon>Viridiplantae</taxon>
        <taxon>Streptophyta</taxon>
        <taxon>Embryophyta</taxon>
        <taxon>Tracheophyta</taxon>
        <taxon>Spermatophyta</taxon>
        <taxon>Magnoliopsida</taxon>
        <taxon>Liliopsida</taxon>
        <taxon>Acoraceae</taxon>
        <taxon>Acorus</taxon>
    </lineage>
</organism>
<keyword evidence="1" id="KW-1133">Transmembrane helix</keyword>
<accession>A0AAV9DTV6</accession>
<dbReference type="AlphaFoldDB" id="A0AAV9DTV6"/>
<proteinExistence type="predicted"/>
<reference evidence="2" key="2">
    <citation type="submission" date="2023-06" db="EMBL/GenBank/DDBJ databases">
        <authorList>
            <person name="Ma L."/>
            <person name="Liu K.-W."/>
            <person name="Li Z."/>
            <person name="Hsiao Y.-Y."/>
            <person name="Qi Y."/>
            <person name="Fu T."/>
            <person name="Tang G."/>
            <person name="Zhang D."/>
            <person name="Sun W.-H."/>
            <person name="Liu D.-K."/>
            <person name="Li Y."/>
            <person name="Chen G.-Z."/>
            <person name="Liu X.-D."/>
            <person name="Liao X.-Y."/>
            <person name="Jiang Y.-T."/>
            <person name="Yu X."/>
            <person name="Hao Y."/>
            <person name="Huang J."/>
            <person name="Zhao X.-W."/>
            <person name="Ke S."/>
            <person name="Chen Y.-Y."/>
            <person name="Wu W.-L."/>
            <person name="Hsu J.-L."/>
            <person name="Lin Y.-F."/>
            <person name="Huang M.-D."/>
            <person name="Li C.-Y."/>
            <person name="Huang L."/>
            <person name="Wang Z.-W."/>
            <person name="Zhao X."/>
            <person name="Zhong W.-Y."/>
            <person name="Peng D.-H."/>
            <person name="Ahmad S."/>
            <person name="Lan S."/>
            <person name="Zhang J.-S."/>
            <person name="Tsai W.-C."/>
            <person name="Van De Peer Y."/>
            <person name="Liu Z.-J."/>
        </authorList>
    </citation>
    <scope>NUCLEOTIDE SEQUENCE</scope>
    <source>
        <strain evidence="2">CP</strain>
        <tissue evidence="2">Leaves</tissue>
    </source>
</reference>
<evidence type="ECO:0000256" key="1">
    <source>
        <dbReference type="SAM" id="Phobius"/>
    </source>
</evidence>
<evidence type="ECO:0000313" key="2">
    <source>
        <dbReference type="EMBL" id="KAK1304550.1"/>
    </source>
</evidence>